<gene>
    <name evidence="1" type="ORF">M2283_008927</name>
</gene>
<organism evidence="1 2">
    <name type="scientific">Streptomyces pseudovenezuelae</name>
    <dbReference type="NCBI Taxonomy" id="67350"/>
    <lineage>
        <taxon>Bacteria</taxon>
        <taxon>Bacillati</taxon>
        <taxon>Actinomycetota</taxon>
        <taxon>Actinomycetes</taxon>
        <taxon>Kitasatosporales</taxon>
        <taxon>Streptomycetaceae</taxon>
        <taxon>Streptomyces</taxon>
        <taxon>Streptomyces aurantiacus group</taxon>
    </lineage>
</organism>
<name>A0ABT6LZ50_9ACTN</name>
<reference evidence="1 2" key="1">
    <citation type="submission" date="2023-04" db="EMBL/GenBank/DDBJ databases">
        <title>Forest soil microbial communities from Buena Vista Peninsula, Colon Province, Panama.</title>
        <authorList>
            <person name="Bouskill N."/>
        </authorList>
    </citation>
    <scope>NUCLEOTIDE SEQUENCE [LARGE SCALE GENOMIC DNA]</scope>
    <source>
        <strain evidence="1 2">GGS1</strain>
    </source>
</reference>
<protein>
    <recommendedName>
        <fullName evidence="3">DUF4760 domain-containing protein</fullName>
    </recommendedName>
</protein>
<keyword evidence="2" id="KW-1185">Reference proteome</keyword>
<dbReference type="Proteomes" id="UP001160499">
    <property type="component" value="Unassembled WGS sequence"/>
</dbReference>
<evidence type="ECO:0008006" key="3">
    <source>
        <dbReference type="Google" id="ProtNLM"/>
    </source>
</evidence>
<comment type="caution">
    <text evidence="1">The sequence shown here is derived from an EMBL/GenBank/DDBJ whole genome shotgun (WGS) entry which is preliminary data.</text>
</comment>
<accession>A0ABT6LZ50</accession>
<dbReference type="EMBL" id="JARXVH010000024">
    <property type="protein sequence ID" value="MDH6221580.1"/>
    <property type="molecule type" value="Genomic_DNA"/>
</dbReference>
<evidence type="ECO:0000313" key="2">
    <source>
        <dbReference type="Proteomes" id="UP001160499"/>
    </source>
</evidence>
<evidence type="ECO:0000313" key="1">
    <source>
        <dbReference type="EMBL" id="MDH6221580.1"/>
    </source>
</evidence>
<dbReference type="RefSeq" id="WP_280882286.1">
    <property type="nucleotide sequence ID" value="NZ_JARXVH010000024.1"/>
</dbReference>
<proteinExistence type="predicted"/>
<sequence>MGEIFGVIASIGVVASLLVASWQTRELTRQTSLNNVMAGVSAMYNGMERLHHIDSFIAAEPWLYSHIYGGASLPEDEDERARVLAIAGMLADVADYGLVITELNPGVQFYVGWRDFALSLRRTCPAMVQLVGEHSAWWSALTKYWAEHPEPSA</sequence>